<dbReference type="OrthoDB" id="5404004at2759"/>
<feature type="region of interest" description="Disordered" evidence="1">
    <location>
        <begin position="213"/>
        <end position="326"/>
    </location>
</feature>
<feature type="region of interest" description="Disordered" evidence="1">
    <location>
        <begin position="361"/>
        <end position="429"/>
    </location>
</feature>
<dbReference type="Proteomes" id="UP000557566">
    <property type="component" value="Unassembled WGS sequence"/>
</dbReference>
<gene>
    <name evidence="2" type="ORF">G6O67_000902</name>
</gene>
<evidence type="ECO:0000256" key="1">
    <source>
        <dbReference type="SAM" id="MobiDB-lite"/>
    </source>
</evidence>
<proteinExistence type="predicted"/>
<feature type="region of interest" description="Disordered" evidence="1">
    <location>
        <begin position="470"/>
        <end position="555"/>
    </location>
</feature>
<feature type="compositionally biased region" description="Pro residues" evidence="1">
    <location>
        <begin position="520"/>
        <end position="535"/>
    </location>
</feature>
<feature type="region of interest" description="Disordered" evidence="1">
    <location>
        <begin position="574"/>
        <end position="604"/>
    </location>
</feature>
<feature type="region of interest" description="Disordered" evidence="1">
    <location>
        <begin position="68"/>
        <end position="166"/>
    </location>
</feature>
<evidence type="ECO:0000313" key="2">
    <source>
        <dbReference type="EMBL" id="KAF4513660.1"/>
    </source>
</evidence>
<feature type="compositionally biased region" description="Basic and acidic residues" evidence="1">
    <location>
        <begin position="223"/>
        <end position="235"/>
    </location>
</feature>
<keyword evidence="3" id="KW-1185">Reference proteome</keyword>
<evidence type="ECO:0000313" key="3">
    <source>
        <dbReference type="Proteomes" id="UP000557566"/>
    </source>
</evidence>
<feature type="compositionally biased region" description="Polar residues" evidence="1">
    <location>
        <begin position="496"/>
        <end position="515"/>
    </location>
</feature>
<comment type="caution">
    <text evidence="2">The sequence shown here is derived from an EMBL/GenBank/DDBJ whole genome shotgun (WGS) entry which is preliminary data.</text>
</comment>
<feature type="compositionally biased region" description="Polar residues" evidence="1">
    <location>
        <begin position="130"/>
        <end position="155"/>
    </location>
</feature>
<feature type="compositionally biased region" description="Polar residues" evidence="1">
    <location>
        <begin position="77"/>
        <end position="86"/>
    </location>
</feature>
<name>A0A8H4Q0C5_9HYPO</name>
<feature type="compositionally biased region" description="Polar residues" evidence="1">
    <location>
        <begin position="406"/>
        <end position="424"/>
    </location>
</feature>
<feature type="compositionally biased region" description="Low complexity" evidence="1">
    <location>
        <begin position="480"/>
        <end position="492"/>
    </location>
</feature>
<sequence length="622" mass="66523">MRKHSAAPSRPYLKQVTRTPVHTRSLSPETAQTANYYILDMMPPAIARSSASVADDSTAPIIMSTTAMEPSPGLAHSSPTAATEASGSDAGRESDDALDRLSLDQRPIPNRLGPKGSFTSYHKPIRSETPRSSASTPGISQREQAVRSTTPSDAGSDTGIIGIGMALGSPTQAPDYVSMTSWPRFIPTVTTTVEALGSSKDDLSRSKSRKWGLFTRTRSKRGKTPDARLRDDHNGSRAASPVQRSRKPPGDGTQGGRDAIFSPRQKPLDKSRPDPTMGEHTDSPRAVLTRQGTLSPLDRDAGDQTGQRRYFRSPSPASPSPDHLLNISIPDVTMERYSIMFGHLIEDRSSTSLLARRQATRDRLRSIQEDSASSGPSPAILVTGSDTSPMQLAAPESSPGPRLSPRQRSNTFPAALPSPSQASFKTGGESQEKIDTLLYVAGSTRLGSGKGKAATASLPGERPRLISKFHQRSSSDQGLAPRSAPTAPPAAAGRLQVSTKSPSSEPKISPQTWNTAHPPLSAPPSQPARRPPTTSPPGAGKPSGQEPDTASAQDLVEMSIARQISISRQQQALLGPLQKQKPQNKRVNETKSSTPRLIDPWQDPQLSPALHRMSERVIVEGA</sequence>
<protein>
    <submittedName>
        <fullName evidence="2">Uncharacterized protein</fullName>
    </submittedName>
</protein>
<feature type="compositionally biased region" description="Polar residues" evidence="1">
    <location>
        <begin position="16"/>
        <end position="28"/>
    </location>
</feature>
<accession>A0A8H4Q0C5</accession>
<feature type="region of interest" description="Disordered" evidence="1">
    <location>
        <begin position="1"/>
        <end position="28"/>
    </location>
</feature>
<dbReference type="AlphaFoldDB" id="A0A8H4Q0C5"/>
<reference evidence="2 3" key="1">
    <citation type="journal article" date="2020" name="Genome Biol. Evol.">
        <title>A new high-quality draft genome assembly of the Chinese cordyceps Ophiocordyceps sinensis.</title>
        <authorList>
            <person name="Shu R."/>
            <person name="Zhang J."/>
            <person name="Meng Q."/>
            <person name="Zhang H."/>
            <person name="Zhou G."/>
            <person name="Li M."/>
            <person name="Wu P."/>
            <person name="Zhao Y."/>
            <person name="Chen C."/>
            <person name="Qin Q."/>
        </authorList>
    </citation>
    <scope>NUCLEOTIDE SEQUENCE [LARGE SCALE GENOMIC DNA]</scope>
    <source>
        <strain evidence="2 3">IOZ07</strain>
    </source>
</reference>
<dbReference type="EMBL" id="JAAVMX010000001">
    <property type="protein sequence ID" value="KAF4513660.1"/>
    <property type="molecule type" value="Genomic_DNA"/>
</dbReference>
<feature type="compositionally biased region" description="Basic and acidic residues" evidence="1">
    <location>
        <begin position="90"/>
        <end position="103"/>
    </location>
</feature>
<organism evidence="2 3">
    <name type="scientific">Ophiocordyceps sinensis</name>
    <dbReference type="NCBI Taxonomy" id="72228"/>
    <lineage>
        <taxon>Eukaryota</taxon>
        <taxon>Fungi</taxon>
        <taxon>Dikarya</taxon>
        <taxon>Ascomycota</taxon>
        <taxon>Pezizomycotina</taxon>
        <taxon>Sordariomycetes</taxon>
        <taxon>Hypocreomycetidae</taxon>
        <taxon>Hypocreales</taxon>
        <taxon>Ophiocordycipitaceae</taxon>
        <taxon>Ophiocordyceps</taxon>
    </lineage>
</organism>
<feature type="compositionally biased region" description="Basic and acidic residues" evidence="1">
    <location>
        <begin position="266"/>
        <end position="283"/>
    </location>
</feature>